<keyword evidence="6" id="KW-0653">Protein transport</keyword>
<dbReference type="PANTHER" id="PTHR33909:SF1">
    <property type="entry name" value="SEC TRANSLOCON ACCESSORY COMPLEX SUBUNIT YAJC"/>
    <property type="match status" value="1"/>
</dbReference>
<feature type="compositionally biased region" description="Acidic residues" evidence="10">
    <location>
        <begin position="86"/>
        <end position="110"/>
    </location>
</feature>
<dbReference type="PRINTS" id="PR01853">
    <property type="entry name" value="YAJCTRNLCASE"/>
</dbReference>
<keyword evidence="7" id="KW-1133">Transmembrane helix</keyword>
<evidence type="ECO:0000256" key="9">
    <source>
        <dbReference type="ARBA" id="ARBA00023136"/>
    </source>
</evidence>
<dbReference type="GO" id="GO:0015031">
    <property type="term" value="P:protein transport"/>
    <property type="evidence" value="ECO:0007669"/>
    <property type="project" value="UniProtKB-KW"/>
</dbReference>
<evidence type="ECO:0000256" key="6">
    <source>
        <dbReference type="ARBA" id="ARBA00022927"/>
    </source>
</evidence>
<comment type="subcellular location">
    <subcellularLocation>
        <location evidence="1">Cell membrane</location>
        <topology evidence="1">Single-pass membrane protein</topology>
    </subcellularLocation>
</comment>
<accession>A0A9X2DA31</accession>
<sequence length="121" mass="12919">MELLLPILLLAVFYLFLIRPQQRRAKEASAMQRSLQPGDEVMLTSGFFGTVVSIDEEEGRLEVSLAPGTVVTVVRGAVGQVVPPEEPVEDDLDDTDDAALGETDPADEPGGEPGTPGTKEN</sequence>
<dbReference type="RefSeq" id="WP_250057110.1">
    <property type="nucleotide sequence ID" value="NZ_JAMJPH010000034.1"/>
</dbReference>
<evidence type="ECO:0000256" key="4">
    <source>
        <dbReference type="ARBA" id="ARBA00022475"/>
    </source>
</evidence>
<protein>
    <submittedName>
        <fullName evidence="11">Preprotein translocase subunit YajC</fullName>
    </submittedName>
</protein>
<evidence type="ECO:0000256" key="3">
    <source>
        <dbReference type="ARBA" id="ARBA00022448"/>
    </source>
</evidence>
<evidence type="ECO:0000256" key="8">
    <source>
        <dbReference type="ARBA" id="ARBA00023010"/>
    </source>
</evidence>
<keyword evidence="5" id="KW-0812">Transmembrane</keyword>
<organism evidence="11 12">
    <name type="scientific">Nocardioides bruguierae</name>
    <dbReference type="NCBI Taxonomy" id="2945102"/>
    <lineage>
        <taxon>Bacteria</taxon>
        <taxon>Bacillati</taxon>
        <taxon>Actinomycetota</taxon>
        <taxon>Actinomycetes</taxon>
        <taxon>Propionibacteriales</taxon>
        <taxon>Nocardioidaceae</taxon>
        <taxon>Nocardioides</taxon>
    </lineage>
</organism>
<keyword evidence="8" id="KW-0811">Translocation</keyword>
<evidence type="ECO:0000256" key="2">
    <source>
        <dbReference type="ARBA" id="ARBA00006742"/>
    </source>
</evidence>
<feature type="region of interest" description="Disordered" evidence="10">
    <location>
        <begin position="80"/>
        <end position="121"/>
    </location>
</feature>
<dbReference type="NCBIfam" id="TIGR00739">
    <property type="entry name" value="yajC"/>
    <property type="match status" value="1"/>
</dbReference>
<evidence type="ECO:0000256" key="5">
    <source>
        <dbReference type="ARBA" id="ARBA00022692"/>
    </source>
</evidence>
<comment type="caution">
    <text evidence="11">The sequence shown here is derived from an EMBL/GenBank/DDBJ whole genome shotgun (WGS) entry which is preliminary data.</text>
</comment>
<dbReference type="Proteomes" id="UP001139485">
    <property type="component" value="Unassembled WGS sequence"/>
</dbReference>
<dbReference type="AlphaFoldDB" id="A0A9X2DA31"/>
<dbReference type="InterPro" id="IPR003849">
    <property type="entry name" value="Preprotein_translocase_YajC"/>
</dbReference>
<keyword evidence="9" id="KW-0472">Membrane</keyword>
<name>A0A9X2DA31_9ACTN</name>
<keyword evidence="12" id="KW-1185">Reference proteome</keyword>
<dbReference type="PANTHER" id="PTHR33909">
    <property type="entry name" value="SEC TRANSLOCON ACCESSORY COMPLEX SUBUNIT YAJC"/>
    <property type="match status" value="1"/>
</dbReference>
<evidence type="ECO:0000313" key="12">
    <source>
        <dbReference type="Proteomes" id="UP001139485"/>
    </source>
</evidence>
<gene>
    <name evidence="11" type="primary">yajC</name>
    <name evidence="11" type="ORF">M8330_17505</name>
</gene>
<keyword evidence="3" id="KW-0813">Transport</keyword>
<evidence type="ECO:0000256" key="7">
    <source>
        <dbReference type="ARBA" id="ARBA00022989"/>
    </source>
</evidence>
<keyword evidence="4" id="KW-1003">Cell membrane</keyword>
<dbReference type="GO" id="GO:0005886">
    <property type="term" value="C:plasma membrane"/>
    <property type="evidence" value="ECO:0007669"/>
    <property type="project" value="UniProtKB-SubCell"/>
</dbReference>
<dbReference type="Pfam" id="PF02699">
    <property type="entry name" value="YajC"/>
    <property type="match status" value="1"/>
</dbReference>
<evidence type="ECO:0000313" key="11">
    <source>
        <dbReference type="EMBL" id="MCM0622092.1"/>
    </source>
</evidence>
<proteinExistence type="inferred from homology"/>
<evidence type="ECO:0000256" key="10">
    <source>
        <dbReference type="SAM" id="MobiDB-lite"/>
    </source>
</evidence>
<comment type="similarity">
    <text evidence="2">Belongs to the YajC family.</text>
</comment>
<dbReference type="SMART" id="SM01323">
    <property type="entry name" value="YajC"/>
    <property type="match status" value="1"/>
</dbReference>
<reference evidence="11" key="1">
    <citation type="submission" date="2022-05" db="EMBL/GenBank/DDBJ databases">
        <authorList>
            <person name="Tuo L."/>
        </authorList>
    </citation>
    <scope>NUCLEOTIDE SEQUENCE</scope>
    <source>
        <strain evidence="11">BSK12Z-4</strain>
    </source>
</reference>
<evidence type="ECO:0000256" key="1">
    <source>
        <dbReference type="ARBA" id="ARBA00004162"/>
    </source>
</evidence>
<dbReference type="EMBL" id="JAMOIL010000028">
    <property type="protein sequence ID" value="MCM0622092.1"/>
    <property type="molecule type" value="Genomic_DNA"/>
</dbReference>